<accession>A0ABR1CZ74</accession>
<name>A0ABR1CZ74_NECAM</name>
<reference evidence="2 3" key="1">
    <citation type="submission" date="2023-08" db="EMBL/GenBank/DDBJ databases">
        <title>A Necator americanus chromosomal reference genome.</title>
        <authorList>
            <person name="Ilik V."/>
            <person name="Petrzelkova K.J."/>
            <person name="Pardy F."/>
            <person name="Fuh T."/>
            <person name="Niatou-Singa F.S."/>
            <person name="Gouil Q."/>
            <person name="Baker L."/>
            <person name="Ritchie M.E."/>
            <person name="Jex A.R."/>
            <person name="Gazzola D."/>
            <person name="Li H."/>
            <person name="Toshio Fujiwara R."/>
            <person name="Zhan B."/>
            <person name="Aroian R.V."/>
            <person name="Pafco B."/>
            <person name="Schwarz E.M."/>
        </authorList>
    </citation>
    <scope>NUCLEOTIDE SEQUENCE [LARGE SCALE GENOMIC DNA]</scope>
    <source>
        <strain evidence="2 3">Aroian</strain>
        <tissue evidence="2">Whole animal</tissue>
    </source>
</reference>
<organism evidence="2 3">
    <name type="scientific">Necator americanus</name>
    <name type="common">Human hookworm</name>
    <dbReference type="NCBI Taxonomy" id="51031"/>
    <lineage>
        <taxon>Eukaryota</taxon>
        <taxon>Metazoa</taxon>
        <taxon>Ecdysozoa</taxon>
        <taxon>Nematoda</taxon>
        <taxon>Chromadorea</taxon>
        <taxon>Rhabditida</taxon>
        <taxon>Rhabditina</taxon>
        <taxon>Rhabditomorpha</taxon>
        <taxon>Strongyloidea</taxon>
        <taxon>Ancylostomatidae</taxon>
        <taxon>Bunostominae</taxon>
        <taxon>Necator</taxon>
    </lineage>
</organism>
<feature type="region of interest" description="Disordered" evidence="1">
    <location>
        <begin position="1"/>
        <end position="79"/>
    </location>
</feature>
<comment type="caution">
    <text evidence="2">The sequence shown here is derived from an EMBL/GenBank/DDBJ whole genome shotgun (WGS) entry which is preliminary data.</text>
</comment>
<evidence type="ECO:0000313" key="2">
    <source>
        <dbReference type="EMBL" id="KAK6743593.1"/>
    </source>
</evidence>
<dbReference type="Proteomes" id="UP001303046">
    <property type="component" value="Unassembled WGS sequence"/>
</dbReference>
<dbReference type="EMBL" id="JAVFWL010000003">
    <property type="protein sequence ID" value="KAK6743593.1"/>
    <property type="molecule type" value="Genomic_DNA"/>
</dbReference>
<sequence length="79" mass="8656">MSADLPYKRKQTAGTSSPTLSRHTSEDSSAQLSTGEQLTKNPGKPENMYPLKSLIQNKPSSYRTTSQKPEEPTSLCSPQ</sequence>
<proteinExistence type="predicted"/>
<feature type="compositionally biased region" description="Polar residues" evidence="1">
    <location>
        <begin position="54"/>
        <end position="67"/>
    </location>
</feature>
<evidence type="ECO:0000313" key="3">
    <source>
        <dbReference type="Proteomes" id="UP001303046"/>
    </source>
</evidence>
<feature type="compositionally biased region" description="Polar residues" evidence="1">
    <location>
        <begin position="12"/>
        <end position="40"/>
    </location>
</feature>
<keyword evidence="3" id="KW-1185">Reference proteome</keyword>
<evidence type="ECO:0000256" key="1">
    <source>
        <dbReference type="SAM" id="MobiDB-lite"/>
    </source>
</evidence>
<protein>
    <submittedName>
        <fullName evidence="2">Uncharacterized protein</fullName>
    </submittedName>
</protein>
<gene>
    <name evidence="2" type="primary">Necator_chrIII.g11473</name>
    <name evidence="2" type="ORF">RB195_010708</name>
</gene>